<dbReference type="InterPro" id="IPR043472">
    <property type="entry name" value="Macro_dom-like"/>
</dbReference>
<dbReference type="Proteomes" id="UP000181860">
    <property type="component" value="Unassembled WGS sequence"/>
</dbReference>
<gene>
    <name evidence="3" type="ORF">QEJ78_03880</name>
    <name evidence="2" type="ORF">SAMN02983011_00041</name>
</gene>
<proteinExistence type="predicted"/>
<dbReference type="EMBL" id="FMXC01000001">
    <property type="protein sequence ID" value="SDA37089.1"/>
    <property type="molecule type" value="Genomic_DNA"/>
</dbReference>
<evidence type="ECO:0000313" key="2">
    <source>
        <dbReference type="EMBL" id="SDA37089.1"/>
    </source>
</evidence>
<dbReference type="PANTHER" id="PTHR35596:SF1">
    <property type="entry name" value="MICROBIAL-TYPE PARG CATALYTIC DOMAIN-CONTAINING PROTEIN"/>
    <property type="match status" value="1"/>
</dbReference>
<protein>
    <submittedName>
        <fullName evidence="3">TIGR02452 family protein</fullName>
    </submittedName>
</protein>
<reference evidence="3" key="2">
    <citation type="journal article" date="2022" name="Food Funct.">
        <title>Lactobacillus kefiranofaciens ZW18 from Kefir enhances the anti-tumor effect of anti-programmed cell death 1 (PD-1) immunotherapy by modulating the gut microbiota.</title>
        <authorList>
            <person name="Zhao J."/>
            <person name="Wang Y."/>
            <person name="Wang J."/>
            <person name="Lv M."/>
            <person name="Zhou C."/>
            <person name="Jia L."/>
            <person name="Geng W."/>
        </authorList>
    </citation>
    <scope>NUCLEOTIDE SEQUENCE</scope>
    <source>
        <strain evidence="3">ZW18</strain>
    </source>
</reference>
<dbReference type="Gene3D" id="3.40.220.10">
    <property type="entry name" value="Leucine Aminopeptidase, subunit E, domain 1"/>
    <property type="match status" value="1"/>
</dbReference>
<dbReference type="InterPro" id="IPR019261">
    <property type="entry name" value="PARG_cat_microbial"/>
</dbReference>
<organism evidence="3 5">
    <name type="scientific">Lactobacillus kefiranofaciens</name>
    <dbReference type="NCBI Taxonomy" id="267818"/>
    <lineage>
        <taxon>Bacteria</taxon>
        <taxon>Bacillati</taxon>
        <taxon>Bacillota</taxon>
        <taxon>Bacilli</taxon>
        <taxon>Lactobacillales</taxon>
        <taxon>Lactobacillaceae</taxon>
        <taxon>Lactobacillus</taxon>
    </lineage>
</organism>
<dbReference type="NCBIfam" id="TIGR02452">
    <property type="entry name" value="TIGR02452 family protein"/>
    <property type="match status" value="1"/>
</dbReference>
<dbReference type="Pfam" id="PF10021">
    <property type="entry name" value="PARG_cat_microb"/>
    <property type="match status" value="1"/>
</dbReference>
<dbReference type="SUPFAM" id="SSF52949">
    <property type="entry name" value="Macro domain-like"/>
    <property type="match status" value="1"/>
</dbReference>
<dbReference type="InterPro" id="IPR012664">
    <property type="entry name" value="CHP02452"/>
</dbReference>
<keyword evidence="4" id="KW-1185">Reference proteome</keyword>
<name>A0AAX3UG20_9LACO</name>
<evidence type="ECO:0000313" key="4">
    <source>
        <dbReference type="Proteomes" id="UP000181860"/>
    </source>
</evidence>
<accession>A0AAX3UG20</accession>
<dbReference type="PIRSF" id="PIRSF014899">
    <property type="entry name" value="UCP014899"/>
    <property type="match status" value="1"/>
</dbReference>
<reference evidence="2 4" key="1">
    <citation type="submission" date="2016-10" db="EMBL/GenBank/DDBJ databases">
        <authorList>
            <person name="Varghese N."/>
            <person name="Submissions S."/>
        </authorList>
    </citation>
    <scope>NUCLEOTIDE SEQUENCE [LARGE SCALE GENOMIC DNA]</scope>
    <source>
        <strain evidence="2 4">ATCC 43761</strain>
    </source>
</reference>
<dbReference type="Proteomes" id="UP001242513">
    <property type="component" value="Chromosome"/>
</dbReference>
<dbReference type="EMBL" id="CP123735">
    <property type="protein sequence ID" value="WGO86602.1"/>
    <property type="molecule type" value="Genomic_DNA"/>
</dbReference>
<dbReference type="RefSeq" id="WP_013853858.1">
    <property type="nucleotide sequence ID" value="NZ_CP123735.1"/>
</dbReference>
<evidence type="ECO:0000259" key="1">
    <source>
        <dbReference type="Pfam" id="PF10021"/>
    </source>
</evidence>
<feature type="domain" description="Microbial-type PARG catalytic" evidence="1">
    <location>
        <begin position="20"/>
        <end position="143"/>
    </location>
</feature>
<dbReference type="AlphaFoldDB" id="A0AAX3UG20"/>
<sequence length="264" mass="29799">MNRTQVKDNARKHEAMVEKLFQTQIQQSIEETIVYDQDSFNDKSKNNFTKLAQQIVWPLATDQAVIKAFKTYKGQKIAALNFASYTNPGGGFLNGAMAQEEAICAQSDLYPVISSQKNFYDWNKRHLNQKMYLNRALYSPDILWGTSTVPQGKSAVITCAAPNKSAGRRLVEDKEAQMKFESNANSAMLSRMNFVKQIAEEQKVNVLILGAWGAGVFGFTADEVAKMWRRVFAQTSSIEIVIYAIIPDKRSNQAVRAFKDVFEK</sequence>
<evidence type="ECO:0000313" key="3">
    <source>
        <dbReference type="EMBL" id="WGO86602.1"/>
    </source>
</evidence>
<reference evidence="3" key="3">
    <citation type="submission" date="2023-04" db="EMBL/GenBank/DDBJ databases">
        <authorList>
            <person name="Wang Y."/>
        </authorList>
    </citation>
    <scope>NUCLEOTIDE SEQUENCE</scope>
    <source>
        <strain evidence="3">ZW18</strain>
    </source>
</reference>
<evidence type="ECO:0000313" key="5">
    <source>
        <dbReference type="Proteomes" id="UP001242513"/>
    </source>
</evidence>
<dbReference type="PANTHER" id="PTHR35596">
    <property type="entry name" value="DUF2263 DOMAIN-CONTAINING PROTEIN"/>
    <property type="match status" value="1"/>
</dbReference>